<name>A0A1H4DXI7_9BACT</name>
<feature type="transmembrane region" description="Helical" evidence="1">
    <location>
        <begin position="305"/>
        <end position="329"/>
    </location>
</feature>
<keyword evidence="1" id="KW-0812">Transmembrane</keyword>
<dbReference type="AlphaFoldDB" id="A0A1H4DXI7"/>
<feature type="transmembrane region" description="Helical" evidence="1">
    <location>
        <begin position="160"/>
        <end position="181"/>
    </location>
</feature>
<feature type="transmembrane region" description="Helical" evidence="1">
    <location>
        <begin position="56"/>
        <end position="76"/>
    </location>
</feature>
<sequence>MAAVEMDMVSGFIQGLELALLPINLGLILFGAFLGTMVGALPGLRSIHAVAVMLPIAYALELPVETTLIFLLTIYYGCEYGGRIETILSNGTKEEISTQLMATGISSFCGALISIFGLVFILSTLQLLQINLGPGEYFALVIFAFAALTFRAWARPLKTLLSTCIGLMLATIGIDSTTGVLRFTMGQPELYDGIEFTTVILGLFVVSEIFILMDNTKHTPALSIHVDPVKIDWATISASRWTILRSGLVGFLIGILPGSGTIVASDVSEQLERQKSTHELTIKQKILIARETANNAAAGGTVAPLLALGIPGSGTGAILLGALLLYNITPGPNLMNQQTELVWGLIVAAAIGNLILLIFNLPLIDLFAKLNAIPSLLLTSCLLVLAFISCFSTQSSSISLLLMILVGLFGYLLQKWHYPLVPLLLGFVLGDLMENNLRRALAISGGDFQILFSSAVSKTFWLLSVLVILLSFFWQRWKEKKQ</sequence>
<evidence type="ECO:0000313" key="3">
    <source>
        <dbReference type="EMBL" id="SEA77287.1"/>
    </source>
</evidence>
<keyword evidence="4" id="KW-1185">Reference proteome</keyword>
<feature type="transmembrane region" description="Helical" evidence="1">
    <location>
        <begin position="20"/>
        <end position="44"/>
    </location>
</feature>
<proteinExistence type="predicted"/>
<dbReference type="RefSeq" id="WP_092350547.1">
    <property type="nucleotide sequence ID" value="NZ_FNQN01000012.1"/>
</dbReference>
<gene>
    <name evidence="3" type="ORF">SAMN05660420_03130</name>
</gene>
<dbReference type="OrthoDB" id="9781349at2"/>
<feature type="transmembrane region" description="Helical" evidence="1">
    <location>
        <begin position="137"/>
        <end position="154"/>
    </location>
</feature>
<dbReference type="EMBL" id="FNQN01000012">
    <property type="protein sequence ID" value="SEA77287.1"/>
    <property type="molecule type" value="Genomic_DNA"/>
</dbReference>
<reference evidence="3 4" key="1">
    <citation type="submission" date="2016-10" db="EMBL/GenBank/DDBJ databases">
        <authorList>
            <person name="de Groot N.N."/>
        </authorList>
    </citation>
    <scope>NUCLEOTIDE SEQUENCE [LARGE SCALE GENOMIC DNA]</scope>
    <source>
        <strain evidence="3 4">DSM 7343</strain>
    </source>
</reference>
<dbReference type="Pfam" id="PF01970">
    <property type="entry name" value="TctA"/>
    <property type="match status" value="1"/>
</dbReference>
<keyword evidence="1" id="KW-1133">Transmembrane helix</keyword>
<feature type="transmembrane region" description="Helical" evidence="1">
    <location>
        <begin position="96"/>
        <end position="125"/>
    </location>
</feature>
<feature type="transmembrane region" description="Helical" evidence="1">
    <location>
        <begin position="398"/>
        <end position="414"/>
    </location>
</feature>
<feature type="domain" description="DUF112" evidence="2">
    <location>
        <begin position="25"/>
        <end position="425"/>
    </location>
</feature>
<protein>
    <submittedName>
        <fullName evidence="3">Putative tricarboxylic transport membrane protein</fullName>
    </submittedName>
</protein>
<dbReference type="Proteomes" id="UP000199409">
    <property type="component" value="Unassembled WGS sequence"/>
</dbReference>
<dbReference type="InterPro" id="IPR002823">
    <property type="entry name" value="DUF112_TM"/>
</dbReference>
<evidence type="ECO:0000313" key="4">
    <source>
        <dbReference type="Proteomes" id="UP000199409"/>
    </source>
</evidence>
<evidence type="ECO:0000259" key="2">
    <source>
        <dbReference type="Pfam" id="PF01970"/>
    </source>
</evidence>
<feature type="transmembrane region" description="Helical" evidence="1">
    <location>
        <begin position="193"/>
        <end position="213"/>
    </location>
</feature>
<accession>A0A1H4DXI7</accession>
<dbReference type="STRING" id="37625.SAMN05660420_03130"/>
<feature type="transmembrane region" description="Helical" evidence="1">
    <location>
        <begin position="450"/>
        <end position="474"/>
    </location>
</feature>
<feature type="transmembrane region" description="Helical" evidence="1">
    <location>
        <begin position="341"/>
        <end position="364"/>
    </location>
</feature>
<keyword evidence="1" id="KW-0472">Membrane</keyword>
<evidence type="ECO:0000256" key="1">
    <source>
        <dbReference type="SAM" id="Phobius"/>
    </source>
</evidence>
<dbReference type="PANTHER" id="PTHR35342">
    <property type="entry name" value="TRICARBOXYLIC TRANSPORT PROTEIN"/>
    <property type="match status" value="1"/>
</dbReference>
<feature type="transmembrane region" description="Helical" evidence="1">
    <location>
        <begin position="370"/>
        <end position="391"/>
    </location>
</feature>
<dbReference type="PANTHER" id="PTHR35342:SF5">
    <property type="entry name" value="TRICARBOXYLIC TRANSPORT PROTEIN"/>
    <property type="match status" value="1"/>
</dbReference>
<organism evidence="3 4">
    <name type="scientific">Desulfuromusa kysingii</name>
    <dbReference type="NCBI Taxonomy" id="37625"/>
    <lineage>
        <taxon>Bacteria</taxon>
        <taxon>Pseudomonadati</taxon>
        <taxon>Thermodesulfobacteriota</taxon>
        <taxon>Desulfuromonadia</taxon>
        <taxon>Desulfuromonadales</taxon>
        <taxon>Geopsychrobacteraceae</taxon>
        <taxon>Desulfuromusa</taxon>
    </lineage>
</organism>